<dbReference type="SUPFAM" id="SSF51679">
    <property type="entry name" value="Bacterial luciferase-like"/>
    <property type="match status" value="1"/>
</dbReference>
<dbReference type="RefSeq" id="WP_107020721.1">
    <property type="nucleotide sequence ID" value="NZ_KZ679053.1"/>
</dbReference>
<dbReference type="PANTHER" id="PTHR30137:SF8">
    <property type="entry name" value="BLR5498 PROTEIN"/>
    <property type="match status" value="1"/>
</dbReference>
<keyword evidence="1" id="KW-0560">Oxidoreductase</keyword>
<feature type="domain" description="Luciferase-like" evidence="3">
    <location>
        <begin position="26"/>
        <end position="327"/>
    </location>
</feature>
<reference evidence="4 5" key="1">
    <citation type="submission" date="2018-03" db="EMBL/GenBank/DDBJ databases">
        <title>Streptomyces dioscori sp. nov., a novel endophytic actinobacterium isolated from bulbil of Dioscorea bulbifera L.</title>
        <authorList>
            <person name="Zhikuan W."/>
        </authorList>
    </citation>
    <scope>NUCLEOTIDE SEQUENCE [LARGE SCALE GENOMIC DNA]</scope>
    <source>
        <strain evidence="4 5">A217</strain>
    </source>
</reference>
<keyword evidence="2" id="KW-0503">Monooxygenase</keyword>
<dbReference type="Gene3D" id="3.20.20.30">
    <property type="entry name" value="Luciferase-like domain"/>
    <property type="match status" value="1"/>
</dbReference>
<dbReference type="Proteomes" id="UP000240429">
    <property type="component" value="Unassembled WGS sequence"/>
</dbReference>
<comment type="caution">
    <text evidence="4">The sequence shown here is derived from an EMBL/GenBank/DDBJ whole genome shotgun (WGS) entry which is preliminary data.</text>
</comment>
<dbReference type="Pfam" id="PF00296">
    <property type="entry name" value="Bac_luciferase"/>
    <property type="match status" value="1"/>
</dbReference>
<protein>
    <submittedName>
        <fullName evidence="4">LLM class flavin-dependent oxidoreductase</fullName>
    </submittedName>
</protein>
<dbReference type="PANTHER" id="PTHR30137">
    <property type="entry name" value="LUCIFERASE-LIKE MONOOXYGENASE"/>
    <property type="match status" value="1"/>
</dbReference>
<gene>
    <name evidence="4" type="ORF">C6Y14_33945</name>
</gene>
<dbReference type="GO" id="GO:0005829">
    <property type="term" value="C:cytosol"/>
    <property type="evidence" value="ECO:0007669"/>
    <property type="project" value="TreeGrafter"/>
</dbReference>
<evidence type="ECO:0000259" key="3">
    <source>
        <dbReference type="Pfam" id="PF00296"/>
    </source>
</evidence>
<dbReference type="InterPro" id="IPR036661">
    <property type="entry name" value="Luciferase-like_sf"/>
</dbReference>
<dbReference type="GO" id="GO:0004497">
    <property type="term" value="F:monooxygenase activity"/>
    <property type="evidence" value="ECO:0007669"/>
    <property type="project" value="UniProtKB-KW"/>
</dbReference>
<dbReference type="InterPro" id="IPR050766">
    <property type="entry name" value="Bact_Lucif_Oxidored"/>
</dbReference>
<evidence type="ECO:0000313" key="5">
    <source>
        <dbReference type="Proteomes" id="UP000240429"/>
    </source>
</evidence>
<evidence type="ECO:0000256" key="2">
    <source>
        <dbReference type="ARBA" id="ARBA00023033"/>
    </source>
</evidence>
<dbReference type="AlphaFoldDB" id="A0A2P8PYF1"/>
<dbReference type="EMBL" id="PYBJ01000027">
    <property type="protein sequence ID" value="PSM39024.1"/>
    <property type="molecule type" value="Genomic_DNA"/>
</dbReference>
<evidence type="ECO:0000313" key="4">
    <source>
        <dbReference type="EMBL" id="PSM39024.1"/>
    </source>
</evidence>
<name>A0A2P8PYF1_9ACTN</name>
<dbReference type="GO" id="GO:0016705">
    <property type="term" value="F:oxidoreductase activity, acting on paired donors, with incorporation or reduction of molecular oxygen"/>
    <property type="evidence" value="ECO:0007669"/>
    <property type="project" value="InterPro"/>
</dbReference>
<keyword evidence="5" id="KW-1185">Reference proteome</keyword>
<organism evidence="4 5">
    <name type="scientific">Streptomyces dioscori</name>
    <dbReference type="NCBI Taxonomy" id="2109333"/>
    <lineage>
        <taxon>Bacteria</taxon>
        <taxon>Bacillati</taxon>
        <taxon>Actinomycetota</taxon>
        <taxon>Actinomycetes</taxon>
        <taxon>Kitasatosporales</taxon>
        <taxon>Streptomycetaceae</taxon>
        <taxon>Streptomyces</taxon>
        <taxon>Streptomyces aurantiacus group</taxon>
    </lineage>
</organism>
<accession>A0A2P8PYF1</accession>
<dbReference type="OrthoDB" id="7903015at2"/>
<evidence type="ECO:0000256" key="1">
    <source>
        <dbReference type="ARBA" id="ARBA00023002"/>
    </source>
</evidence>
<sequence length="397" mass="44854">MKVGVHFNFQNYLDWDRFLSKAPGPPKVTDQQIYDEEIALAELVEPLGFDSYWAIDHHFTPYVMTGGALQHLTFMAGRTSSIDFGTMIVVLPWYDPIVVADQISALDNLLQGRQLTLGMGRGAAVREFDAFRVPMAEARSRFNETLDILRKAMSQEWFSHEGEHFTIPETTIRPSYRNPQRLMDRMRIAWTSPETLPIAANAGLGMLMTNQKSWDDYSSDVAAFNSIRAGNGLKPTQPTVVVRMTCAETEEEAWQAMKVHSLEAGESSRRHYQFDDPERFRNTKGYEQYAKLSNAITDQETLAEKSARPQAWGTPDQVFEKLKEIQRKTSADEFVLNVRFGAMPSEQAERSMRLFAKEVLPRLHELEAPLAAEMRGAVDGAGHVAFGNAEEPTRLGL</sequence>
<dbReference type="InterPro" id="IPR011251">
    <property type="entry name" value="Luciferase-like_dom"/>
</dbReference>
<proteinExistence type="predicted"/>